<reference evidence="2 3" key="1">
    <citation type="journal article" date="2014" name="Nature">
        <title>Sequential evolution of bacterial morphology by co-option of a developmental regulator.</title>
        <authorList>
            <person name="Jiang C."/>
            <person name="Brown P.J."/>
            <person name="Ducret A."/>
            <person name="Brun Y.V."/>
        </authorList>
    </citation>
    <scope>NUCLEOTIDE SEQUENCE [LARGE SCALE GENOMIC DNA]</scope>
    <source>
        <strain evidence="2 3">DSM 16100</strain>
    </source>
</reference>
<dbReference type="Proteomes" id="UP000017837">
    <property type="component" value="Unassembled WGS sequence"/>
</dbReference>
<organism evidence="2 3">
    <name type="scientific">Asticcacaulis benevestitus DSM 16100 = ATCC BAA-896</name>
    <dbReference type="NCBI Taxonomy" id="1121022"/>
    <lineage>
        <taxon>Bacteria</taxon>
        <taxon>Pseudomonadati</taxon>
        <taxon>Pseudomonadota</taxon>
        <taxon>Alphaproteobacteria</taxon>
        <taxon>Caulobacterales</taxon>
        <taxon>Caulobacteraceae</taxon>
        <taxon>Asticcacaulis</taxon>
    </lineage>
</organism>
<keyword evidence="3" id="KW-1185">Reference proteome</keyword>
<protein>
    <submittedName>
        <fullName evidence="2">Uncharacterized protein</fullName>
    </submittedName>
</protein>
<accession>V4PKR2</accession>
<dbReference type="AlphaFoldDB" id="V4PKR2"/>
<gene>
    <name evidence="2" type="ORF">ABENE_15010</name>
</gene>
<proteinExistence type="predicted"/>
<evidence type="ECO:0000256" key="1">
    <source>
        <dbReference type="SAM" id="Coils"/>
    </source>
</evidence>
<feature type="coiled-coil region" evidence="1">
    <location>
        <begin position="92"/>
        <end position="119"/>
    </location>
</feature>
<sequence length="120" mass="13594">MILGLEPTCLSAHMPSIRWVSFAASCQMWSPVRLICSQPRGVRWASEASSMVSPARQAARTPFFRICDDWNVLKLEAFDWNWPQNITPRFTASQIEATTSALRNRIVELEAEVAALRKVD</sequence>
<dbReference type="PATRIC" id="fig|1121022.4.peg.3054"/>
<name>V4PKR2_9CAUL</name>
<comment type="caution">
    <text evidence="2">The sequence shown here is derived from an EMBL/GenBank/DDBJ whole genome shotgun (WGS) entry which is preliminary data.</text>
</comment>
<dbReference type="EMBL" id="AWGB01000033">
    <property type="protein sequence ID" value="ESQ88816.1"/>
    <property type="molecule type" value="Genomic_DNA"/>
</dbReference>
<evidence type="ECO:0000313" key="3">
    <source>
        <dbReference type="Proteomes" id="UP000017837"/>
    </source>
</evidence>
<keyword evidence="1" id="KW-0175">Coiled coil</keyword>
<dbReference type="STRING" id="1121022.GCA_000376105_03330"/>
<evidence type="ECO:0000313" key="2">
    <source>
        <dbReference type="EMBL" id="ESQ88816.1"/>
    </source>
</evidence>